<dbReference type="InterPro" id="IPR013035">
    <property type="entry name" value="PEP_carboxykinase_C"/>
</dbReference>
<dbReference type="InterPro" id="IPR008210">
    <property type="entry name" value="PEP_carboxykinase_N"/>
</dbReference>
<dbReference type="PANTHER" id="PTHR11561:SF0">
    <property type="entry name" value="PHOSPHOENOLPYRUVATE CARBOXYKINASE [GTP]-RELATED"/>
    <property type="match status" value="1"/>
</dbReference>
<keyword evidence="13" id="KW-1185">Reference proteome</keyword>
<evidence type="ECO:0000256" key="7">
    <source>
        <dbReference type="ARBA" id="ARBA00023211"/>
    </source>
</evidence>
<dbReference type="SUPFAM" id="SSF53795">
    <property type="entry name" value="PEP carboxykinase-like"/>
    <property type="match status" value="1"/>
</dbReference>
<accession>A0ABQ3M8V4</accession>
<evidence type="ECO:0000256" key="6">
    <source>
        <dbReference type="ARBA" id="ARBA00023134"/>
    </source>
</evidence>
<comment type="similarity">
    <text evidence="1 9">Belongs to the phosphoenolpyruvate carboxykinase [GTP] family.</text>
</comment>
<feature type="binding site" evidence="9">
    <location>
        <position position="79"/>
    </location>
    <ligand>
        <name>substrate</name>
    </ligand>
</feature>
<feature type="domain" description="Phosphoenolpyruvate carboxykinase GTP-utilising N-terminal" evidence="11">
    <location>
        <begin position="22"/>
        <end position="239"/>
    </location>
</feature>
<evidence type="ECO:0000313" key="12">
    <source>
        <dbReference type="EMBL" id="GHH35864.1"/>
    </source>
</evidence>
<feature type="binding site" evidence="9">
    <location>
        <position position="247"/>
    </location>
    <ligand>
        <name>Mn(2+)</name>
        <dbReference type="ChEBI" id="CHEBI:29035"/>
    </ligand>
</feature>
<feature type="binding site" evidence="9">
    <location>
        <begin position="270"/>
        <end position="275"/>
    </location>
    <ligand>
        <name>GTP</name>
        <dbReference type="ChEBI" id="CHEBI:37565"/>
    </ligand>
</feature>
<keyword evidence="9" id="KW-0963">Cytoplasm</keyword>
<sequence length="603" mass="67241">MTAVTIPGLEQAPTNHAQLLAWVQEVAELTCPDEVVWADGSQGEWDRLTKKLVDAGTFVPLKKKPNSFWAASDPSDVARVEERTYICSVREEDSGATNNWMDPSEMKAIMTELYRGCMRGRTMYVIPFCMGPLDAEKPMLGVEITDSEYVVVSMHIMTRMGTKALNLFGEDAPYVPALHSLGAPLEHGQEDVQWPCNTTKYISHFPETREIWSFGSGYGGNALLGKKCFSLRIASAMARDEGWLAEHMLILKLTSPENKAYYIAAAFPSACGKTNLAMLEPTIPGWKVETLGDDIAWMRFGEDGRLYAVNPENGFFGVAPGTDYHTNPNAMRTIAKGNSLFTNVALTDDGDIWWEGMGEPPAHLTSWKHQDWTPDSEELSSHPNSRYCTPIEQCDIKAPEWEDPKGVPISAIFFGGRRATTIPLVTESRDWQHGTYMGATLSSETTAAAVGKTGVVRRDPMAMLPFIGYNAGDYFQHWVDLGKRADADKLPKIFYVNWFRRGEDKRFLWPGFGENSRVLKWAIERLEGKAAAQETPIGYVPTAADLDLEGLDASREDIEASLAFDADEWRAEIPLVEEWFEKIGEKVPTTLRDELAALKQRLG</sequence>
<feature type="binding site" evidence="9">
    <location>
        <begin position="384"/>
        <end position="386"/>
    </location>
    <ligand>
        <name>substrate</name>
    </ligand>
</feature>
<feature type="binding site" evidence="9">
    <location>
        <begin position="512"/>
        <end position="515"/>
    </location>
    <ligand>
        <name>GTP</name>
        <dbReference type="ChEBI" id="CHEBI:37565"/>
    </ligand>
</feature>
<comment type="cofactor">
    <cofactor evidence="9">
        <name>Mn(2+)</name>
        <dbReference type="ChEBI" id="CHEBI:29035"/>
    </cofactor>
    <text evidence="9">Binds 1 Mn(2+) ion per subunit.</text>
</comment>
<dbReference type="Pfam" id="PF17297">
    <property type="entry name" value="PEPCK_N"/>
    <property type="match status" value="1"/>
</dbReference>
<dbReference type="Gene3D" id="2.170.8.10">
    <property type="entry name" value="Phosphoenolpyruvate Carboxykinase, domain 2"/>
    <property type="match status" value="1"/>
</dbReference>
<dbReference type="InterPro" id="IPR008209">
    <property type="entry name" value="PEP_carboxykinase_GTP"/>
</dbReference>
<keyword evidence="5 9" id="KW-0210">Decarboxylase</keyword>
<comment type="caution">
    <text evidence="12">The sequence shown here is derived from an EMBL/GenBank/DDBJ whole genome shotgun (WGS) entry which is preliminary data.</text>
</comment>
<dbReference type="HAMAP" id="MF_00452">
    <property type="entry name" value="PEPCK_GTP"/>
    <property type="match status" value="1"/>
</dbReference>
<dbReference type="RefSeq" id="WP_191297763.1">
    <property type="nucleotide sequence ID" value="NZ_BNAR01000003.1"/>
</dbReference>
<dbReference type="InterPro" id="IPR035077">
    <property type="entry name" value="PEP_carboxykinase_GTP_C"/>
</dbReference>
<feature type="binding site" evidence="9">
    <location>
        <position position="269"/>
    </location>
    <ligand>
        <name>substrate</name>
    </ligand>
</feature>
<protein>
    <recommendedName>
        <fullName evidence="9">Phosphoenolpyruvate carboxykinase [GTP]</fullName>
        <shortName evidence="9">PEP carboxykinase</shortName>
        <shortName evidence="9">PEPCK</shortName>
        <ecNumber evidence="9">4.1.1.32</ecNumber>
    </recommendedName>
    <alternativeName>
        <fullName evidence="9">GTP-dependent phosphoenolpyruvate carboxykinase</fullName>
        <shortName evidence="9">GTP-PEPCK</shortName>
    </alternativeName>
</protein>
<comment type="catalytic activity">
    <reaction evidence="9">
        <text>oxaloacetate + GTP = phosphoenolpyruvate + GDP + CO2</text>
        <dbReference type="Rhea" id="RHEA:10388"/>
        <dbReference type="ChEBI" id="CHEBI:16452"/>
        <dbReference type="ChEBI" id="CHEBI:16526"/>
        <dbReference type="ChEBI" id="CHEBI:37565"/>
        <dbReference type="ChEBI" id="CHEBI:58189"/>
        <dbReference type="ChEBI" id="CHEBI:58702"/>
        <dbReference type="EC" id="4.1.1.32"/>
    </reaction>
</comment>
<dbReference type="SUPFAM" id="SSF68923">
    <property type="entry name" value="PEP carboxykinase N-terminal domain"/>
    <property type="match status" value="1"/>
</dbReference>
<keyword evidence="2 9" id="KW-0312">Gluconeogenesis</keyword>
<reference evidence="13" key="1">
    <citation type="journal article" date="2019" name="Int. J. Syst. Evol. Microbiol.">
        <title>The Global Catalogue of Microorganisms (GCM) 10K type strain sequencing project: providing services to taxonomists for standard genome sequencing and annotation.</title>
        <authorList>
            <consortium name="The Broad Institute Genomics Platform"/>
            <consortium name="The Broad Institute Genome Sequencing Center for Infectious Disease"/>
            <person name="Wu L."/>
            <person name="Ma J."/>
        </authorList>
    </citation>
    <scope>NUCLEOTIDE SEQUENCE [LARGE SCALE GENOMIC DNA]</scope>
    <source>
        <strain evidence="13">CGMCC 4.7367</strain>
    </source>
</reference>
<dbReference type="InterPro" id="IPR018091">
    <property type="entry name" value="PEP_carboxykin_GTP_CS"/>
</dbReference>
<evidence type="ECO:0000256" key="4">
    <source>
        <dbReference type="ARBA" id="ARBA00022741"/>
    </source>
</evidence>
<dbReference type="PANTHER" id="PTHR11561">
    <property type="entry name" value="PHOSPHOENOLPYRUVATE CARBOXYKINASE"/>
    <property type="match status" value="1"/>
</dbReference>
<proteinExistence type="inferred from homology"/>
<evidence type="ECO:0000259" key="10">
    <source>
        <dbReference type="Pfam" id="PF00821"/>
    </source>
</evidence>
<evidence type="ECO:0000259" key="11">
    <source>
        <dbReference type="Pfam" id="PF17297"/>
    </source>
</evidence>
<evidence type="ECO:0000256" key="9">
    <source>
        <dbReference type="HAMAP-Rule" id="MF_00452"/>
    </source>
</evidence>
<feature type="domain" description="Phosphoenolpyruvate carboxykinase C-terminal P-loop" evidence="10">
    <location>
        <begin position="243"/>
        <end position="601"/>
    </location>
</feature>
<keyword evidence="3 9" id="KW-0479">Metal-binding</keyword>
<evidence type="ECO:0000256" key="1">
    <source>
        <dbReference type="ARBA" id="ARBA00005796"/>
    </source>
</evidence>
<comment type="function">
    <text evidence="9">Catalyzes the conversion of oxaloacetate (OAA) to phosphoenolpyruvate (PEP), the rate-limiting step in the metabolic pathway that produces glucose from lactate and other precursors derived from the citric acid cycle.</text>
</comment>
<name>A0ABQ3M8V4_9PSEU</name>
<feature type="binding site" evidence="9">
    <location>
        <begin position="218"/>
        <end position="220"/>
    </location>
    <ligand>
        <name>substrate</name>
    </ligand>
</feature>
<dbReference type="Pfam" id="PF00821">
    <property type="entry name" value="PEPCK_GTP"/>
    <property type="match status" value="1"/>
</dbReference>
<feature type="binding site" evidence="9">
    <location>
        <position position="386"/>
    </location>
    <ligand>
        <name>GTP</name>
        <dbReference type="ChEBI" id="CHEBI:37565"/>
    </ligand>
</feature>
<dbReference type="EMBL" id="BNAR01000003">
    <property type="protein sequence ID" value="GHH35864.1"/>
    <property type="molecule type" value="Genomic_DNA"/>
</dbReference>
<dbReference type="EC" id="4.1.1.32" evidence="9"/>
<evidence type="ECO:0000256" key="5">
    <source>
        <dbReference type="ARBA" id="ARBA00022793"/>
    </source>
</evidence>
<dbReference type="Proteomes" id="UP000605568">
    <property type="component" value="Unassembled WGS sequence"/>
</dbReference>
<keyword evidence="6 9" id="KW-0342">GTP-binding</keyword>
<dbReference type="InterPro" id="IPR035078">
    <property type="entry name" value="PEP_carboxykinase_GTP_N"/>
</dbReference>
<comment type="subcellular location">
    <subcellularLocation>
        <location evidence="9">Cytoplasm</location>
    </subcellularLocation>
</comment>
<dbReference type="PROSITE" id="PS00505">
    <property type="entry name" value="PEPCK_GTP"/>
    <property type="match status" value="1"/>
</dbReference>
<evidence type="ECO:0000313" key="13">
    <source>
        <dbReference type="Proteomes" id="UP000605568"/>
    </source>
</evidence>
<feature type="binding site" evidence="9">
    <location>
        <position position="227"/>
    </location>
    <ligand>
        <name>Mn(2+)</name>
        <dbReference type="ChEBI" id="CHEBI:29035"/>
    </ligand>
</feature>
<evidence type="ECO:0000256" key="2">
    <source>
        <dbReference type="ARBA" id="ARBA00022432"/>
    </source>
</evidence>
<evidence type="ECO:0000256" key="3">
    <source>
        <dbReference type="ARBA" id="ARBA00022723"/>
    </source>
</evidence>
<comment type="subunit">
    <text evidence="9">Monomer.</text>
</comment>
<keyword evidence="4 9" id="KW-0547">Nucleotide-binding</keyword>
<feature type="active site" evidence="9">
    <location>
        <position position="271"/>
    </location>
</feature>
<dbReference type="NCBIfam" id="NF003253">
    <property type="entry name" value="PRK04210.1"/>
    <property type="match status" value="1"/>
</dbReference>
<dbReference type="PIRSF" id="PIRSF001348">
    <property type="entry name" value="PEP_carboxykinase_GTP"/>
    <property type="match status" value="1"/>
</dbReference>
<comment type="pathway">
    <text evidence="9">Carbohydrate biosynthesis; gluconeogenesis.</text>
</comment>
<dbReference type="Gene3D" id="3.90.228.20">
    <property type="match status" value="1"/>
</dbReference>
<gene>
    <name evidence="12" type="primary">pckA</name>
    <name evidence="9" type="synonym">pckG</name>
    <name evidence="12" type="ORF">GCM10017774_21810</name>
</gene>
<organism evidence="12 13">
    <name type="scientific">Lentzea cavernae</name>
    <dbReference type="NCBI Taxonomy" id="2020703"/>
    <lineage>
        <taxon>Bacteria</taxon>
        <taxon>Bacillati</taxon>
        <taxon>Actinomycetota</taxon>
        <taxon>Actinomycetes</taxon>
        <taxon>Pseudonocardiales</taxon>
        <taxon>Pseudonocardiaceae</taxon>
        <taxon>Lentzea</taxon>
    </lineage>
</organism>
<dbReference type="CDD" id="cd00819">
    <property type="entry name" value="PEPCK_GTP"/>
    <property type="match status" value="1"/>
</dbReference>
<dbReference type="Gene3D" id="3.40.449.10">
    <property type="entry name" value="Phosphoenolpyruvate Carboxykinase, domain 1"/>
    <property type="match status" value="1"/>
</dbReference>
<feature type="binding site" evidence="9">
    <location>
        <position position="417"/>
    </location>
    <ligand>
        <name>GTP</name>
        <dbReference type="ChEBI" id="CHEBI:37565"/>
    </ligand>
</feature>
<evidence type="ECO:0000256" key="8">
    <source>
        <dbReference type="ARBA" id="ARBA00023239"/>
    </source>
</evidence>
<feature type="binding site" evidence="9">
    <location>
        <position position="294"/>
    </location>
    <ligand>
        <name>Mn(2+)</name>
        <dbReference type="ChEBI" id="CHEBI:29035"/>
    </ligand>
</feature>
<keyword evidence="7 9" id="KW-0464">Manganese</keyword>
<keyword evidence="8 9" id="KW-0456">Lyase</keyword>